<comment type="caution">
    <text evidence="2">The sequence shown here is derived from an EMBL/GenBank/DDBJ whole genome shotgun (WGS) entry which is preliminary data.</text>
</comment>
<proteinExistence type="predicted"/>
<gene>
    <name evidence="1" type="ORF">MYCIT1_LOCUS37990</name>
    <name evidence="2" type="ORF">MYCIT1_LOCUS38350</name>
</gene>
<evidence type="ECO:0000313" key="1">
    <source>
        <dbReference type="EMBL" id="CAK5284625.1"/>
    </source>
</evidence>
<dbReference type="EMBL" id="CAVNYO010000481">
    <property type="protein sequence ID" value="CAK5284855.1"/>
    <property type="molecule type" value="Genomic_DNA"/>
</dbReference>
<accession>A0AAD2I0H9</accession>
<protein>
    <submittedName>
        <fullName evidence="2">Uncharacterized protein</fullName>
    </submittedName>
</protein>
<sequence length="58" mass="6907">MTWAAQARRQAFFLSSSSTRTREYLSSKRKLEACRSSTYVPWSPMVQRVRRRHSLNSR</sequence>
<evidence type="ECO:0000313" key="2">
    <source>
        <dbReference type="EMBL" id="CAK5284855.1"/>
    </source>
</evidence>
<keyword evidence="3" id="KW-1185">Reference proteome</keyword>
<organism evidence="2 3">
    <name type="scientific">Mycena citricolor</name>
    <dbReference type="NCBI Taxonomy" id="2018698"/>
    <lineage>
        <taxon>Eukaryota</taxon>
        <taxon>Fungi</taxon>
        <taxon>Dikarya</taxon>
        <taxon>Basidiomycota</taxon>
        <taxon>Agaricomycotina</taxon>
        <taxon>Agaricomycetes</taxon>
        <taxon>Agaricomycetidae</taxon>
        <taxon>Agaricales</taxon>
        <taxon>Marasmiineae</taxon>
        <taxon>Mycenaceae</taxon>
        <taxon>Mycena</taxon>
    </lineage>
</organism>
<dbReference type="Proteomes" id="UP001295794">
    <property type="component" value="Unassembled WGS sequence"/>
</dbReference>
<dbReference type="AlphaFoldDB" id="A0AAD2I0H9"/>
<dbReference type="EMBL" id="CAVNYO010000480">
    <property type="protein sequence ID" value="CAK5284625.1"/>
    <property type="molecule type" value="Genomic_DNA"/>
</dbReference>
<name>A0AAD2I0H9_9AGAR</name>
<reference evidence="2" key="1">
    <citation type="submission" date="2023-11" db="EMBL/GenBank/DDBJ databases">
        <authorList>
            <person name="De Vega J J."/>
            <person name="De Vega J J."/>
        </authorList>
    </citation>
    <scope>NUCLEOTIDE SEQUENCE</scope>
</reference>
<evidence type="ECO:0000313" key="3">
    <source>
        <dbReference type="Proteomes" id="UP001295794"/>
    </source>
</evidence>